<feature type="region of interest" description="Disordered" evidence="1">
    <location>
        <begin position="148"/>
        <end position="177"/>
    </location>
</feature>
<organism evidence="3 4">
    <name type="scientific">Aromatoleum diolicum</name>
    <dbReference type="NCBI Taxonomy" id="75796"/>
    <lineage>
        <taxon>Bacteria</taxon>
        <taxon>Pseudomonadati</taxon>
        <taxon>Pseudomonadota</taxon>
        <taxon>Betaproteobacteria</taxon>
        <taxon>Rhodocyclales</taxon>
        <taxon>Rhodocyclaceae</taxon>
        <taxon>Aromatoleum</taxon>
    </lineage>
</organism>
<reference evidence="3 4" key="1">
    <citation type="submission" date="2019-12" db="EMBL/GenBank/DDBJ databases">
        <title>Comparative genomics gives insights into the taxonomy of the Azoarcus-Aromatoleum group and reveals separate origins of nif in the plant-associated Azoarcus and non-plant-associated Aromatoleum sub-groups.</title>
        <authorList>
            <person name="Lafos M."/>
            <person name="Maluk M."/>
            <person name="Batista M."/>
            <person name="Junghare M."/>
            <person name="Carmona M."/>
            <person name="Faoro H."/>
            <person name="Cruz L.M."/>
            <person name="Battistoni F."/>
            <person name="De Souza E."/>
            <person name="Pedrosa F."/>
            <person name="Chen W.-M."/>
            <person name="Poole P.S."/>
            <person name="Dixon R.A."/>
            <person name="James E.K."/>
        </authorList>
    </citation>
    <scope>NUCLEOTIDE SEQUENCE [LARGE SCALE GENOMIC DNA]</scope>
    <source>
        <strain evidence="3 4">22Lin</strain>
    </source>
</reference>
<keyword evidence="4" id="KW-1185">Reference proteome</keyword>
<dbReference type="InterPro" id="IPR009883">
    <property type="entry name" value="YgfX"/>
</dbReference>
<proteinExistence type="predicted"/>
<name>A0ABX1Q6V2_9RHOO</name>
<protein>
    <recommendedName>
        <fullName evidence="5">Toxin CptA</fullName>
    </recommendedName>
</protein>
<keyword evidence="2" id="KW-0812">Transmembrane</keyword>
<gene>
    <name evidence="3" type="ORF">GPA25_04655</name>
</gene>
<evidence type="ECO:0000313" key="3">
    <source>
        <dbReference type="EMBL" id="NMG74043.1"/>
    </source>
</evidence>
<comment type="caution">
    <text evidence="3">The sequence shown here is derived from an EMBL/GenBank/DDBJ whole genome shotgun (WGS) entry which is preliminary data.</text>
</comment>
<dbReference type="EMBL" id="WTVQ01000005">
    <property type="protein sequence ID" value="NMG74043.1"/>
    <property type="molecule type" value="Genomic_DNA"/>
</dbReference>
<sequence length="177" mass="19896">MRYPLEIEIQPSRLALGLNAAIHLIAAFAFVRSAVHPLIVFFVLAVLGVSFRTAMRAEIGTKGRILVLDDNGELRIMEHRRVVYALPEATCVDFGWAVWIHWRGARVARPRRRTMRGAMMLLPDNLPADSWRGLRIWLRHKATMQVGGSDARSEDAMPSERLAGRDEATSVQAGMPR</sequence>
<dbReference type="Proteomes" id="UP000648984">
    <property type="component" value="Unassembled WGS sequence"/>
</dbReference>
<dbReference type="RefSeq" id="WP_169259195.1">
    <property type="nucleotide sequence ID" value="NZ_WTVQ01000005.1"/>
</dbReference>
<evidence type="ECO:0000313" key="4">
    <source>
        <dbReference type="Proteomes" id="UP000648984"/>
    </source>
</evidence>
<accession>A0ABX1Q6V2</accession>
<evidence type="ECO:0008006" key="5">
    <source>
        <dbReference type="Google" id="ProtNLM"/>
    </source>
</evidence>
<keyword evidence="2" id="KW-1133">Transmembrane helix</keyword>
<evidence type="ECO:0000256" key="1">
    <source>
        <dbReference type="SAM" id="MobiDB-lite"/>
    </source>
</evidence>
<evidence type="ECO:0000256" key="2">
    <source>
        <dbReference type="SAM" id="Phobius"/>
    </source>
</evidence>
<feature type="transmembrane region" description="Helical" evidence="2">
    <location>
        <begin position="12"/>
        <end position="31"/>
    </location>
</feature>
<feature type="transmembrane region" description="Helical" evidence="2">
    <location>
        <begin position="37"/>
        <end position="55"/>
    </location>
</feature>
<keyword evidence="2" id="KW-0472">Membrane</keyword>
<dbReference type="Pfam" id="PF07254">
    <property type="entry name" value="Cpta_toxin"/>
    <property type="match status" value="1"/>
</dbReference>